<sequence>MTLVGFYNLVAFGVLGKFGGGVLIYGVSVLTESFY</sequence>
<dbReference type="Proteomes" id="UP000252733">
    <property type="component" value="Unassembled WGS sequence"/>
</dbReference>
<organism evidence="2 3">
    <name type="scientific">Marinilabilia salmonicolor</name>
    <dbReference type="NCBI Taxonomy" id="989"/>
    <lineage>
        <taxon>Bacteria</taxon>
        <taxon>Pseudomonadati</taxon>
        <taxon>Bacteroidota</taxon>
        <taxon>Bacteroidia</taxon>
        <taxon>Marinilabiliales</taxon>
        <taxon>Marinilabiliaceae</taxon>
        <taxon>Marinilabilia</taxon>
    </lineage>
</organism>
<accession>A0A368VD37</accession>
<name>A0A368VD37_9BACT</name>
<dbReference type="AlphaFoldDB" id="A0A368VD37"/>
<feature type="transmembrane region" description="Helical" evidence="1">
    <location>
        <begin position="6"/>
        <end position="30"/>
    </location>
</feature>
<proteinExistence type="predicted"/>
<protein>
    <submittedName>
        <fullName evidence="2">Uncharacterized protein</fullName>
    </submittedName>
</protein>
<dbReference type="EMBL" id="QPIZ01000002">
    <property type="protein sequence ID" value="RCW39048.1"/>
    <property type="molecule type" value="Genomic_DNA"/>
</dbReference>
<keyword evidence="3" id="KW-1185">Reference proteome</keyword>
<keyword evidence="1" id="KW-0812">Transmembrane</keyword>
<keyword evidence="1" id="KW-1133">Transmembrane helix</keyword>
<evidence type="ECO:0000313" key="2">
    <source>
        <dbReference type="EMBL" id="RCW39048.1"/>
    </source>
</evidence>
<keyword evidence="1" id="KW-0472">Membrane</keyword>
<evidence type="ECO:0000313" key="3">
    <source>
        <dbReference type="Proteomes" id="UP000252733"/>
    </source>
</evidence>
<evidence type="ECO:0000256" key="1">
    <source>
        <dbReference type="SAM" id="Phobius"/>
    </source>
</evidence>
<reference evidence="2 3" key="1">
    <citation type="submission" date="2018-07" db="EMBL/GenBank/DDBJ databases">
        <title>Freshwater and sediment microbial communities from various areas in North America, analyzing microbe dynamics in response to fracking.</title>
        <authorList>
            <person name="Lamendella R."/>
        </authorList>
    </citation>
    <scope>NUCLEOTIDE SEQUENCE [LARGE SCALE GENOMIC DNA]</scope>
    <source>
        <strain evidence="2 3">160A</strain>
    </source>
</reference>
<comment type="caution">
    <text evidence="2">The sequence shown here is derived from an EMBL/GenBank/DDBJ whole genome shotgun (WGS) entry which is preliminary data.</text>
</comment>
<gene>
    <name evidence="2" type="ORF">DFO77_102203</name>
</gene>